<dbReference type="GO" id="GO:0005525">
    <property type="term" value="F:GTP binding"/>
    <property type="evidence" value="ECO:0007669"/>
    <property type="project" value="InterPro"/>
</dbReference>
<dbReference type="EMBL" id="AEWV01000008">
    <property type="protein sequence ID" value="EGC17979.1"/>
    <property type="molecule type" value="Genomic_DNA"/>
</dbReference>
<dbReference type="SUPFAM" id="SSF52540">
    <property type="entry name" value="P-loop containing nucleoside triphosphate hydrolases"/>
    <property type="match status" value="1"/>
</dbReference>
<accession>F0EXE8</accession>
<dbReference type="InterPro" id="IPR021871">
    <property type="entry name" value="DUF3482"/>
</dbReference>
<dbReference type="Pfam" id="PF01926">
    <property type="entry name" value="MMR_HSR1"/>
    <property type="match status" value="1"/>
</dbReference>
<proteinExistence type="predicted"/>
<dbReference type="PANTHER" id="PTHR42714">
    <property type="entry name" value="TRNA MODIFICATION GTPASE GTPBP3"/>
    <property type="match status" value="1"/>
</dbReference>
<dbReference type="HOGENOM" id="CLU_047968_0_0_4"/>
<dbReference type="Proteomes" id="UP000004088">
    <property type="component" value="Unassembled WGS sequence"/>
</dbReference>
<reference evidence="2 3" key="1">
    <citation type="submission" date="2011-01" db="EMBL/GenBank/DDBJ databases">
        <authorList>
            <person name="Muzny D."/>
            <person name="Qin X."/>
            <person name="Deng J."/>
            <person name="Jiang H."/>
            <person name="Liu Y."/>
            <person name="Qu J."/>
            <person name="Song X.-Z."/>
            <person name="Zhang L."/>
            <person name="Thornton R."/>
            <person name="Coyle M."/>
            <person name="Francisco L."/>
            <person name="Jackson L."/>
            <person name="Javaid M."/>
            <person name="Korchina V."/>
            <person name="Kovar C."/>
            <person name="Mata R."/>
            <person name="Mathew T."/>
            <person name="Ngo R."/>
            <person name="Nguyen L."/>
            <person name="Nguyen N."/>
            <person name="Okwuonu G."/>
            <person name="Ongeri F."/>
            <person name="Pham C."/>
            <person name="Simmons D."/>
            <person name="Wilczek-Boney K."/>
            <person name="Hale W."/>
            <person name="Jakkamsetti A."/>
            <person name="Pham P."/>
            <person name="Ruth R."/>
            <person name="San Lucas F."/>
            <person name="Warren J."/>
            <person name="Zhang J."/>
            <person name="Zhao Z."/>
            <person name="Zhou C."/>
            <person name="Zhu D."/>
            <person name="Lee S."/>
            <person name="Bess C."/>
            <person name="Blankenburg K."/>
            <person name="Forbes L."/>
            <person name="Fu Q."/>
            <person name="Gubbala S."/>
            <person name="Hirani K."/>
            <person name="Jayaseelan J.C."/>
            <person name="Lara F."/>
            <person name="Munidasa M."/>
            <person name="Palculict T."/>
            <person name="Patil S."/>
            <person name="Pu L.-L."/>
            <person name="Saada N."/>
            <person name="Tang L."/>
            <person name="Weissenberger G."/>
            <person name="Zhu Y."/>
            <person name="Hemphill L."/>
            <person name="Shang Y."/>
            <person name="Youmans B."/>
            <person name="Ayvaz T."/>
            <person name="Ross M."/>
            <person name="Santibanez J."/>
            <person name="Aqrawi P."/>
            <person name="Gross S."/>
            <person name="Joshi V."/>
            <person name="Fowler G."/>
            <person name="Nazareth L."/>
            <person name="Reid J."/>
            <person name="Worley K."/>
            <person name="Petrosino J."/>
            <person name="Highlander S."/>
            <person name="Gibbs R."/>
        </authorList>
    </citation>
    <scope>NUCLEOTIDE SEQUENCE [LARGE SCALE GENOMIC DNA]</scope>
    <source>
        <strain evidence="2 3">ATCC 33394</strain>
    </source>
</reference>
<evidence type="ECO:0000313" key="2">
    <source>
        <dbReference type="EMBL" id="EGC17979.1"/>
    </source>
</evidence>
<protein>
    <recommendedName>
        <fullName evidence="1">G domain-containing protein</fullName>
    </recommendedName>
</protein>
<evidence type="ECO:0000313" key="3">
    <source>
        <dbReference type="Proteomes" id="UP000004088"/>
    </source>
</evidence>
<organism evidence="2 3">
    <name type="scientific">Kingella denitrificans ATCC 33394</name>
    <dbReference type="NCBI Taxonomy" id="888741"/>
    <lineage>
        <taxon>Bacteria</taxon>
        <taxon>Pseudomonadati</taxon>
        <taxon>Pseudomonadota</taxon>
        <taxon>Betaproteobacteria</taxon>
        <taxon>Neisseriales</taxon>
        <taxon>Neisseriaceae</taxon>
        <taxon>Kingella</taxon>
    </lineage>
</organism>
<gene>
    <name evidence="2" type="ORF">HMPREF9098_0532</name>
</gene>
<feature type="domain" description="G" evidence="1">
    <location>
        <begin position="7"/>
        <end position="150"/>
    </location>
</feature>
<name>F0EXE8_9NEIS</name>
<evidence type="ECO:0000259" key="1">
    <source>
        <dbReference type="Pfam" id="PF01926"/>
    </source>
</evidence>
<dbReference type="InterPro" id="IPR006073">
    <property type="entry name" value="GTP-bd"/>
</dbReference>
<dbReference type="GO" id="GO:0002098">
    <property type="term" value="P:tRNA wobble uridine modification"/>
    <property type="evidence" value="ECO:0007669"/>
    <property type="project" value="TreeGrafter"/>
</dbReference>
<dbReference type="InterPro" id="IPR027417">
    <property type="entry name" value="P-loop_NTPase"/>
</dbReference>
<dbReference type="Gene3D" id="3.40.50.300">
    <property type="entry name" value="P-loop containing nucleotide triphosphate hydrolases"/>
    <property type="match status" value="1"/>
</dbReference>
<dbReference type="STRING" id="888741.HMPREF9098_0532"/>
<sequence>MMQTLSLAVVGHTNTGKTSLMRTLLRDSRFGEVKNAAATTRHVEQAALGDGVETWLYLHDTPGLEDAGGVLDWLEENTSPQHEGIERLQQFLDSPAAQNEWAQEAKVLRQVLASDAALYVVDAREDVLPKYKDELMVLSWCAKPVMPVFNFIHGQNMDEWQTLLARRSLHVSSRFDTVAFDFSGEMVLWQQLATLLGQPPALSALTAFRQQEWRQLERQAYVLVAQFLVDAAACVRQFEDKSRSQAVLEEMQAAVAAHESSLHQQLFALYRFYYSDADIQGQQVLCAFRQNPFDAELLKDYGIRTGKAAATGALLGLGVDALTLGTSLGLGATIGGVLGGLAGNWQVLYDKIQGIETLMIDNATLTLLAARSLHLLQTLKSRGHAATNSVVLQDKVALPWKADSLPKVLQQARLQPKWSALNPSYEPQSRKRQEAVEALAAHLAGQE</sequence>
<comment type="caution">
    <text evidence="2">The sequence shown here is derived from an EMBL/GenBank/DDBJ whole genome shotgun (WGS) entry which is preliminary data.</text>
</comment>
<dbReference type="AlphaFoldDB" id="F0EXE8"/>
<keyword evidence="3" id="KW-1185">Reference proteome</keyword>
<dbReference type="RefSeq" id="WP_003781626.1">
    <property type="nucleotide sequence ID" value="NZ_GL870929.1"/>
</dbReference>
<dbReference type="GO" id="GO:0005829">
    <property type="term" value="C:cytosol"/>
    <property type="evidence" value="ECO:0007669"/>
    <property type="project" value="TreeGrafter"/>
</dbReference>
<dbReference type="PANTHER" id="PTHR42714:SF7">
    <property type="entry name" value="G DOMAIN-CONTAINING PROTEIN"/>
    <property type="match status" value="1"/>
</dbReference>
<dbReference type="Pfam" id="PF11981">
    <property type="entry name" value="DUF3482"/>
    <property type="match status" value="1"/>
</dbReference>
<dbReference type="GO" id="GO:0030488">
    <property type="term" value="P:tRNA methylation"/>
    <property type="evidence" value="ECO:0007669"/>
    <property type="project" value="TreeGrafter"/>
</dbReference>